<gene>
    <name evidence="1" type="ORF">HPB49_008107</name>
</gene>
<accession>A0ACB8CW45</accession>
<evidence type="ECO:0000313" key="2">
    <source>
        <dbReference type="Proteomes" id="UP000821865"/>
    </source>
</evidence>
<sequence>MSRVPNTERQLIVELSLKQYTQRQIAEMMGRSNKTVNCIIQAYGDEGCISDAPHKRRPRATTAAQDMAILDAMQASPFSTAKEIGAATGVSARVSTIKR</sequence>
<proteinExistence type="predicted"/>
<dbReference type="EMBL" id="CM023473">
    <property type="protein sequence ID" value="KAH7953425.1"/>
    <property type="molecule type" value="Genomic_DNA"/>
</dbReference>
<reference evidence="1" key="1">
    <citation type="submission" date="2020-05" db="EMBL/GenBank/DDBJ databases">
        <title>Large-scale comparative analyses of tick genomes elucidate their genetic diversity and vector capacities.</title>
        <authorList>
            <person name="Jia N."/>
            <person name="Wang J."/>
            <person name="Shi W."/>
            <person name="Du L."/>
            <person name="Sun Y."/>
            <person name="Zhan W."/>
            <person name="Jiang J."/>
            <person name="Wang Q."/>
            <person name="Zhang B."/>
            <person name="Ji P."/>
            <person name="Sakyi L.B."/>
            <person name="Cui X."/>
            <person name="Yuan T."/>
            <person name="Jiang B."/>
            <person name="Yang W."/>
            <person name="Lam T.T.-Y."/>
            <person name="Chang Q."/>
            <person name="Ding S."/>
            <person name="Wang X."/>
            <person name="Zhu J."/>
            <person name="Ruan X."/>
            <person name="Zhao L."/>
            <person name="Wei J."/>
            <person name="Que T."/>
            <person name="Du C."/>
            <person name="Cheng J."/>
            <person name="Dai P."/>
            <person name="Han X."/>
            <person name="Huang E."/>
            <person name="Gao Y."/>
            <person name="Liu J."/>
            <person name="Shao H."/>
            <person name="Ye R."/>
            <person name="Li L."/>
            <person name="Wei W."/>
            <person name="Wang X."/>
            <person name="Wang C."/>
            <person name="Yang T."/>
            <person name="Huo Q."/>
            <person name="Li W."/>
            <person name="Guo W."/>
            <person name="Chen H."/>
            <person name="Zhou L."/>
            <person name="Ni X."/>
            <person name="Tian J."/>
            <person name="Zhou Y."/>
            <person name="Sheng Y."/>
            <person name="Liu T."/>
            <person name="Pan Y."/>
            <person name="Xia L."/>
            <person name="Li J."/>
            <person name="Zhao F."/>
            <person name="Cao W."/>
        </authorList>
    </citation>
    <scope>NUCLEOTIDE SEQUENCE</scope>
    <source>
        <strain evidence="1">Dsil-2018</strain>
    </source>
</reference>
<protein>
    <submittedName>
        <fullName evidence="1">Uncharacterized protein</fullName>
    </submittedName>
</protein>
<evidence type="ECO:0000313" key="1">
    <source>
        <dbReference type="EMBL" id="KAH7953425.1"/>
    </source>
</evidence>
<dbReference type="Proteomes" id="UP000821865">
    <property type="component" value="Chromosome 4"/>
</dbReference>
<comment type="caution">
    <text evidence="1">The sequence shown here is derived from an EMBL/GenBank/DDBJ whole genome shotgun (WGS) entry which is preliminary data.</text>
</comment>
<organism evidence="1 2">
    <name type="scientific">Dermacentor silvarum</name>
    <name type="common">Tick</name>
    <dbReference type="NCBI Taxonomy" id="543639"/>
    <lineage>
        <taxon>Eukaryota</taxon>
        <taxon>Metazoa</taxon>
        <taxon>Ecdysozoa</taxon>
        <taxon>Arthropoda</taxon>
        <taxon>Chelicerata</taxon>
        <taxon>Arachnida</taxon>
        <taxon>Acari</taxon>
        <taxon>Parasitiformes</taxon>
        <taxon>Ixodida</taxon>
        <taxon>Ixodoidea</taxon>
        <taxon>Ixodidae</taxon>
        <taxon>Rhipicephalinae</taxon>
        <taxon>Dermacentor</taxon>
    </lineage>
</organism>
<name>A0ACB8CW45_DERSI</name>
<keyword evidence="2" id="KW-1185">Reference proteome</keyword>